<feature type="modified residue" description="4-aspartylphosphate" evidence="3">
    <location>
        <position position="53"/>
    </location>
</feature>
<dbReference type="InterPro" id="IPR011006">
    <property type="entry name" value="CheY-like_superfamily"/>
</dbReference>
<dbReference type="Pfam" id="PF00072">
    <property type="entry name" value="Response_reg"/>
    <property type="match status" value="2"/>
</dbReference>
<dbReference type="PROSITE" id="PS50887">
    <property type="entry name" value="GGDEF"/>
    <property type="match status" value="1"/>
</dbReference>
<dbReference type="GO" id="GO:0052621">
    <property type="term" value="F:diguanylate cyclase activity"/>
    <property type="evidence" value="ECO:0007669"/>
    <property type="project" value="UniProtKB-EC"/>
</dbReference>
<comment type="caution">
    <text evidence="6">The sequence shown here is derived from an EMBL/GenBank/DDBJ whole genome shotgun (WGS) entry which is preliminary data.</text>
</comment>
<dbReference type="InterPro" id="IPR029787">
    <property type="entry name" value="Nucleotide_cyclase"/>
</dbReference>
<dbReference type="Gene3D" id="3.30.70.270">
    <property type="match status" value="1"/>
</dbReference>
<gene>
    <name evidence="6" type="ORF">ENJ42_04105</name>
</gene>
<dbReference type="GO" id="GO:0000160">
    <property type="term" value="P:phosphorelay signal transduction system"/>
    <property type="evidence" value="ECO:0007669"/>
    <property type="project" value="InterPro"/>
</dbReference>
<feature type="domain" description="GGDEF" evidence="5">
    <location>
        <begin position="317"/>
        <end position="449"/>
    </location>
</feature>
<feature type="domain" description="Response regulatory" evidence="4">
    <location>
        <begin position="4"/>
        <end position="120"/>
    </location>
</feature>
<dbReference type="Gene3D" id="3.40.50.2300">
    <property type="match status" value="1"/>
</dbReference>
<organism evidence="6">
    <name type="scientific">Hellea balneolensis</name>
    <dbReference type="NCBI Taxonomy" id="287478"/>
    <lineage>
        <taxon>Bacteria</taxon>
        <taxon>Pseudomonadati</taxon>
        <taxon>Pseudomonadota</taxon>
        <taxon>Alphaproteobacteria</taxon>
        <taxon>Maricaulales</taxon>
        <taxon>Robiginitomaculaceae</taxon>
        <taxon>Hellea</taxon>
    </lineage>
</organism>
<dbReference type="EMBL" id="DRMJ01000202">
    <property type="protein sequence ID" value="HHL42778.1"/>
    <property type="molecule type" value="Genomic_DNA"/>
</dbReference>
<dbReference type="FunFam" id="3.30.70.270:FF:000001">
    <property type="entry name" value="Diguanylate cyclase domain protein"/>
    <property type="match status" value="1"/>
</dbReference>
<comment type="catalytic activity">
    <reaction evidence="2">
        <text>2 GTP = 3',3'-c-di-GMP + 2 diphosphate</text>
        <dbReference type="Rhea" id="RHEA:24898"/>
        <dbReference type="ChEBI" id="CHEBI:33019"/>
        <dbReference type="ChEBI" id="CHEBI:37565"/>
        <dbReference type="ChEBI" id="CHEBI:58805"/>
        <dbReference type="EC" id="2.7.7.65"/>
    </reaction>
</comment>
<dbReference type="Proteomes" id="UP000885830">
    <property type="component" value="Unassembled WGS sequence"/>
</dbReference>
<dbReference type="PANTHER" id="PTHR45138">
    <property type="entry name" value="REGULATORY COMPONENTS OF SENSORY TRANSDUCTION SYSTEM"/>
    <property type="match status" value="1"/>
</dbReference>
<dbReference type="SMART" id="SM00267">
    <property type="entry name" value="GGDEF"/>
    <property type="match status" value="1"/>
</dbReference>
<dbReference type="InterPro" id="IPR050469">
    <property type="entry name" value="Diguanylate_Cyclase"/>
</dbReference>
<dbReference type="InterPro" id="IPR043128">
    <property type="entry name" value="Rev_trsase/Diguanyl_cyclase"/>
</dbReference>
<dbReference type="PROSITE" id="PS50110">
    <property type="entry name" value="RESPONSE_REGULATORY"/>
    <property type="match status" value="2"/>
</dbReference>
<dbReference type="NCBIfam" id="NF007135">
    <property type="entry name" value="PRK09581.1"/>
    <property type="match status" value="1"/>
</dbReference>
<dbReference type="PANTHER" id="PTHR45138:SF9">
    <property type="entry name" value="DIGUANYLATE CYCLASE DGCM-RELATED"/>
    <property type="match status" value="1"/>
</dbReference>
<dbReference type="GO" id="GO:1902201">
    <property type="term" value="P:negative regulation of bacterial-type flagellum-dependent cell motility"/>
    <property type="evidence" value="ECO:0007669"/>
    <property type="project" value="TreeGrafter"/>
</dbReference>
<dbReference type="GO" id="GO:0043709">
    <property type="term" value="P:cell adhesion involved in single-species biofilm formation"/>
    <property type="evidence" value="ECO:0007669"/>
    <property type="project" value="TreeGrafter"/>
</dbReference>
<evidence type="ECO:0000256" key="1">
    <source>
        <dbReference type="ARBA" id="ARBA00012528"/>
    </source>
</evidence>
<evidence type="ECO:0000256" key="2">
    <source>
        <dbReference type="ARBA" id="ARBA00034247"/>
    </source>
</evidence>
<dbReference type="InterPro" id="IPR001789">
    <property type="entry name" value="Sig_transdc_resp-reg_receiver"/>
</dbReference>
<dbReference type="SUPFAM" id="SSF52172">
    <property type="entry name" value="CheY-like"/>
    <property type="match status" value="2"/>
</dbReference>
<name>A0A7C5QVY5_9PROT</name>
<dbReference type="FunFam" id="3.40.50.2300:FF:000574">
    <property type="entry name" value="Response regulator PleD"/>
    <property type="match status" value="1"/>
</dbReference>
<dbReference type="CDD" id="cd01949">
    <property type="entry name" value="GGDEF"/>
    <property type="match status" value="1"/>
</dbReference>
<accession>A0A7C5QVY5</accession>
<keyword evidence="3" id="KW-0597">Phosphoprotein</keyword>
<dbReference type="CDD" id="cd17538">
    <property type="entry name" value="REC_D1_PleD-like"/>
    <property type="match status" value="1"/>
</dbReference>
<evidence type="ECO:0000313" key="6">
    <source>
        <dbReference type="EMBL" id="HHL42778.1"/>
    </source>
</evidence>
<evidence type="ECO:0000259" key="5">
    <source>
        <dbReference type="PROSITE" id="PS50887"/>
    </source>
</evidence>
<dbReference type="SUPFAM" id="SSF55073">
    <property type="entry name" value="Nucleotide cyclase"/>
    <property type="match status" value="1"/>
</dbReference>
<comment type="caution">
    <text evidence="3">Lacks conserved residue(s) required for the propagation of feature annotation.</text>
</comment>
<evidence type="ECO:0000256" key="3">
    <source>
        <dbReference type="PROSITE-ProRule" id="PRU00169"/>
    </source>
</evidence>
<dbReference type="SMART" id="SM00448">
    <property type="entry name" value="REC"/>
    <property type="match status" value="2"/>
</dbReference>
<evidence type="ECO:0000259" key="4">
    <source>
        <dbReference type="PROSITE" id="PS50110"/>
    </source>
</evidence>
<proteinExistence type="predicted"/>
<dbReference type="GO" id="GO:0005886">
    <property type="term" value="C:plasma membrane"/>
    <property type="evidence" value="ECO:0007669"/>
    <property type="project" value="TreeGrafter"/>
</dbReference>
<dbReference type="AlphaFoldDB" id="A0A7C5QVY5"/>
<dbReference type="InterPro" id="IPR000160">
    <property type="entry name" value="GGDEF_dom"/>
</dbReference>
<protein>
    <recommendedName>
        <fullName evidence="1">diguanylate cyclase</fullName>
        <ecNumber evidence="1">2.7.7.65</ecNumber>
    </recommendedName>
</protein>
<sequence>MSARVLIVDDLAPNIHLLEVKLAAQYYDVLSAMSGEEALEIAARERLDLILLDAMMPGMNGFETCKRLKSDAKTWHIPVIMVTALEESKDRIRGLEAGADDFITKPIDDFNLMARVKSLLRLKMVTDQLLSHTGHTLENSRPILDHLDTSKGRILLLDDHIRKLEKLGQPLAGSHELVLETDPKTAIKSAAKQIDLIVVSLVSKEFDGLRFCASLRADARTREIPILAIGDPEDQARLIRAYDIGINDTLLRPIEQQELLARVNTQLKRKFYADSLKENFNESLEMVVTDPLTGLGNRRYLETSVAPLFEQFAQSGIPFSLAVFDIDNFKRVNDILGHDTGDMVLKDVAARLASNMRSIDIVSRYGGEEFVIAVPETKAEDAYIALDRIRGLIGGTPFTIDGQAFSVTVSAGLAEVQSADRLSDLFKRADNALYKAKRAGRNQVHIAKPTHKAA</sequence>
<feature type="domain" description="Response regulatory" evidence="4">
    <location>
        <begin position="153"/>
        <end position="267"/>
    </location>
</feature>
<dbReference type="NCBIfam" id="TIGR00254">
    <property type="entry name" value="GGDEF"/>
    <property type="match status" value="1"/>
</dbReference>
<dbReference type="Pfam" id="PF00990">
    <property type="entry name" value="GGDEF"/>
    <property type="match status" value="1"/>
</dbReference>
<dbReference type="EC" id="2.7.7.65" evidence="1"/>
<reference evidence="6" key="1">
    <citation type="journal article" date="2020" name="mSystems">
        <title>Genome- and Community-Level Interaction Insights into Carbon Utilization and Element Cycling Functions of Hydrothermarchaeota in Hydrothermal Sediment.</title>
        <authorList>
            <person name="Zhou Z."/>
            <person name="Liu Y."/>
            <person name="Xu W."/>
            <person name="Pan J."/>
            <person name="Luo Z.H."/>
            <person name="Li M."/>
        </authorList>
    </citation>
    <scope>NUCLEOTIDE SEQUENCE [LARGE SCALE GENOMIC DNA]</scope>
    <source>
        <strain evidence="6">HyVt-485</strain>
    </source>
</reference>